<dbReference type="GO" id="GO:0003735">
    <property type="term" value="F:structural constituent of ribosome"/>
    <property type="evidence" value="ECO:0007669"/>
    <property type="project" value="InterPro"/>
</dbReference>
<dbReference type="Proteomes" id="UP000314294">
    <property type="component" value="Unassembled WGS sequence"/>
</dbReference>
<organism evidence="7 8">
    <name type="scientific">Liparis tanakae</name>
    <name type="common">Tanaka's snailfish</name>
    <dbReference type="NCBI Taxonomy" id="230148"/>
    <lineage>
        <taxon>Eukaryota</taxon>
        <taxon>Metazoa</taxon>
        <taxon>Chordata</taxon>
        <taxon>Craniata</taxon>
        <taxon>Vertebrata</taxon>
        <taxon>Euteleostomi</taxon>
        <taxon>Actinopterygii</taxon>
        <taxon>Neopterygii</taxon>
        <taxon>Teleostei</taxon>
        <taxon>Neoteleostei</taxon>
        <taxon>Acanthomorphata</taxon>
        <taxon>Eupercaria</taxon>
        <taxon>Perciformes</taxon>
        <taxon>Cottioidei</taxon>
        <taxon>Cottales</taxon>
        <taxon>Liparidae</taxon>
        <taxon>Liparis</taxon>
    </lineage>
</organism>
<dbReference type="InterPro" id="IPR001063">
    <property type="entry name" value="Ribosomal_uL22"/>
</dbReference>
<dbReference type="EMBL" id="SRLO01000180">
    <property type="protein sequence ID" value="TNN69119.1"/>
    <property type="molecule type" value="Genomic_DNA"/>
</dbReference>
<evidence type="ECO:0000313" key="7">
    <source>
        <dbReference type="EMBL" id="TNN69119.1"/>
    </source>
</evidence>
<reference evidence="7 8" key="1">
    <citation type="submission" date="2019-03" db="EMBL/GenBank/DDBJ databases">
        <title>First draft genome of Liparis tanakae, snailfish: a comprehensive survey of snailfish specific genes.</title>
        <authorList>
            <person name="Kim W."/>
            <person name="Song I."/>
            <person name="Jeong J.-H."/>
            <person name="Kim D."/>
            <person name="Kim S."/>
            <person name="Ryu S."/>
            <person name="Song J.Y."/>
            <person name="Lee S.K."/>
        </authorList>
    </citation>
    <scope>NUCLEOTIDE SEQUENCE [LARGE SCALE GENOMIC DNA]</scope>
    <source>
        <tissue evidence="7">Muscle</tissue>
    </source>
</reference>
<evidence type="ECO:0000313" key="8">
    <source>
        <dbReference type="Proteomes" id="UP000314294"/>
    </source>
</evidence>
<keyword evidence="8" id="KW-1185">Reference proteome</keyword>
<dbReference type="GO" id="GO:0006412">
    <property type="term" value="P:translation"/>
    <property type="evidence" value="ECO:0007669"/>
    <property type="project" value="InterPro"/>
</dbReference>
<dbReference type="SUPFAM" id="SSF54843">
    <property type="entry name" value="Ribosomal protein L22"/>
    <property type="match status" value="1"/>
</dbReference>
<proteinExistence type="inferred from homology"/>
<dbReference type="PANTHER" id="PTHR13501:SF8">
    <property type="entry name" value="LARGE RIBOSOMAL SUBUNIT PROTEIN UL22M"/>
    <property type="match status" value="1"/>
</dbReference>
<sequence>MQKMVRGSGKKLAVSPVWYQWQTTTPFSSPDTTRFLSTGDQCTAETEFCVGCSAACSLQGAPERHRADPHLVGRLLPDQHLAVRVPEANRPIVGGADADVTLTRMLAERKARHQELKSTHLRCPYPPQIQGMSIDQAIAQLEFNDKKGAKIMKEVGGGAFPFVLEEAQEMAVKNHNVEYKSNLYVAESFSGKGKYLKRIRYHGRGMCGIMDRVNCHYFVKLVEGSPPRTEEKTSFDQAKEYVQGLKSRTIVHSLSPLVIGSCPSGSERTAARKMVLAPK</sequence>
<dbReference type="Gene3D" id="3.90.470.10">
    <property type="entry name" value="Ribosomal protein L22/L17"/>
    <property type="match status" value="1"/>
</dbReference>
<keyword evidence="2 6" id="KW-0689">Ribosomal protein</keyword>
<dbReference type="InterPro" id="IPR036394">
    <property type="entry name" value="Ribosomal_uL22_sf"/>
</dbReference>
<evidence type="ECO:0000256" key="4">
    <source>
        <dbReference type="ARBA" id="ARBA00035286"/>
    </source>
</evidence>
<dbReference type="AlphaFoldDB" id="A0A4Z2HTI1"/>
<keyword evidence="3 6" id="KW-0687">Ribonucleoprotein</keyword>
<evidence type="ECO:0000256" key="3">
    <source>
        <dbReference type="ARBA" id="ARBA00023274"/>
    </source>
</evidence>
<accession>A0A4Z2HTI1</accession>
<dbReference type="PANTHER" id="PTHR13501">
    <property type="entry name" value="CHLOROPLAST 50S RIBOSOMAL PROTEIN L22-RELATED"/>
    <property type="match status" value="1"/>
</dbReference>
<evidence type="ECO:0000256" key="6">
    <source>
        <dbReference type="RuleBase" id="RU004005"/>
    </source>
</evidence>
<dbReference type="CDD" id="cd00336">
    <property type="entry name" value="Ribosomal_L22"/>
    <property type="match status" value="1"/>
</dbReference>
<evidence type="ECO:0000256" key="2">
    <source>
        <dbReference type="ARBA" id="ARBA00022980"/>
    </source>
</evidence>
<evidence type="ECO:0000256" key="5">
    <source>
        <dbReference type="ARBA" id="ARBA00035506"/>
    </source>
</evidence>
<protein>
    <recommendedName>
        <fullName evidence="4">Large ribosomal subunit protein uL22m</fullName>
    </recommendedName>
    <alternativeName>
        <fullName evidence="5">39S ribosomal protein L22, mitochondrial</fullName>
    </alternativeName>
</protein>
<dbReference type="OrthoDB" id="416470at2759"/>
<comment type="similarity">
    <text evidence="1 6">Belongs to the universal ribosomal protein uL22 family.</text>
</comment>
<dbReference type="GO" id="GO:0005762">
    <property type="term" value="C:mitochondrial large ribosomal subunit"/>
    <property type="evidence" value="ECO:0007669"/>
    <property type="project" value="TreeGrafter"/>
</dbReference>
<name>A0A4Z2HTI1_9TELE</name>
<comment type="caution">
    <text evidence="7">The sequence shown here is derived from an EMBL/GenBank/DDBJ whole genome shotgun (WGS) entry which is preliminary data.</text>
</comment>
<gene>
    <name evidence="7" type="primary">mrpl22</name>
    <name evidence="7" type="ORF">EYF80_020702</name>
</gene>
<dbReference type="Pfam" id="PF00237">
    <property type="entry name" value="Ribosomal_L22"/>
    <property type="match status" value="1"/>
</dbReference>
<evidence type="ECO:0000256" key="1">
    <source>
        <dbReference type="ARBA" id="ARBA00009451"/>
    </source>
</evidence>
<dbReference type="InterPro" id="IPR047867">
    <property type="entry name" value="Ribosomal_uL22_bac/org-type"/>
</dbReference>